<comment type="caution">
    <text evidence="1">The sequence shown here is derived from an EMBL/GenBank/DDBJ whole genome shotgun (WGS) entry which is preliminary data.</text>
</comment>
<name>A0A8H7T473_9HELO</name>
<proteinExistence type="predicted"/>
<gene>
    <name evidence="1" type="ORF">IFR04_014786</name>
</gene>
<organism evidence="1 2">
    <name type="scientific">Cadophora malorum</name>
    <dbReference type="NCBI Taxonomy" id="108018"/>
    <lineage>
        <taxon>Eukaryota</taxon>
        <taxon>Fungi</taxon>
        <taxon>Dikarya</taxon>
        <taxon>Ascomycota</taxon>
        <taxon>Pezizomycotina</taxon>
        <taxon>Leotiomycetes</taxon>
        <taxon>Helotiales</taxon>
        <taxon>Ploettnerulaceae</taxon>
        <taxon>Cadophora</taxon>
    </lineage>
</organism>
<protein>
    <submittedName>
        <fullName evidence="1">Uncharacterized protein</fullName>
    </submittedName>
</protein>
<accession>A0A8H7T473</accession>
<keyword evidence="2" id="KW-1185">Reference proteome</keyword>
<dbReference type="Proteomes" id="UP000664132">
    <property type="component" value="Unassembled WGS sequence"/>
</dbReference>
<evidence type="ECO:0000313" key="1">
    <source>
        <dbReference type="EMBL" id="KAG4412073.1"/>
    </source>
</evidence>
<dbReference type="OrthoDB" id="3547599at2759"/>
<evidence type="ECO:0000313" key="2">
    <source>
        <dbReference type="Proteomes" id="UP000664132"/>
    </source>
</evidence>
<reference evidence="1" key="1">
    <citation type="submission" date="2021-02" db="EMBL/GenBank/DDBJ databases">
        <title>Genome sequence Cadophora malorum strain M34.</title>
        <authorList>
            <person name="Stefanovic E."/>
            <person name="Vu D."/>
            <person name="Scully C."/>
            <person name="Dijksterhuis J."/>
            <person name="Roader J."/>
            <person name="Houbraken J."/>
        </authorList>
    </citation>
    <scope>NUCLEOTIDE SEQUENCE</scope>
    <source>
        <strain evidence="1">M34</strain>
    </source>
</reference>
<dbReference type="AlphaFoldDB" id="A0A8H7T473"/>
<sequence>MRTALNPTFYWEGKMPALVIALRPLKISDGHVLEWWYGYDLSDWEPIELSLIKTLEVELSDLAGYMNDVYNEETHSWEWGLKKPNLFTDFLQSATNLREVHLRIDLDNSVNQFHVAPFITQWPLWLEGCTALSAVMYVKQIGDRFQEERERWVWEAPAGKVVNGAQIIGREWHHVRSRYSSWGSHNKVGNILDQVHNIRLEERSDGIVLEEDAED</sequence>
<dbReference type="EMBL" id="JAFJYH010000412">
    <property type="protein sequence ID" value="KAG4412073.1"/>
    <property type="molecule type" value="Genomic_DNA"/>
</dbReference>